<dbReference type="AlphaFoldDB" id="A0A2P8FJR3"/>
<dbReference type="EMBL" id="PYGJ01000001">
    <property type="protein sequence ID" value="PSL21962.1"/>
    <property type="molecule type" value="Genomic_DNA"/>
</dbReference>
<gene>
    <name evidence="2" type="ORF">CLV88_101387</name>
</gene>
<dbReference type="Gene3D" id="1.10.10.2830">
    <property type="match status" value="1"/>
</dbReference>
<accession>A0A2P8FJR3</accession>
<keyword evidence="3" id="KW-1185">Reference proteome</keyword>
<comment type="caution">
    <text evidence="2">The sequence shown here is derived from an EMBL/GenBank/DDBJ whole genome shotgun (WGS) entry which is preliminary data.</text>
</comment>
<feature type="region of interest" description="Disordered" evidence="1">
    <location>
        <begin position="60"/>
        <end position="80"/>
    </location>
</feature>
<evidence type="ECO:0000256" key="1">
    <source>
        <dbReference type="SAM" id="MobiDB-lite"/>
    </source>
</evidence>
<reference evidence="2 3" key="1">
    <citation type="submission" date="2018-03" db="EMBL/GenBank/DDBJ databases">
        <title>Genomic Encyclopedia of Archaeal and Bacterial Type Strains, Phase II (KMG-II): from individual species to whole genera.</title>
        <authorList>
            <person name="Goeker M."/>
        </authorList>
    </citation>
    <scope>NUCLEOTIDE SEQUENCE [LARGE SCALE GENOMIC DNA]</scope>
    <source>
        <strain evidence="2 3">DSM 100673</strain>
    </source>
</reference>
<protein>
    <submittedName>
        <fullName evidence="2">Uncharacterized protein</fullName>
    </submittedName>
</protein>
<evidence type="ECO:0000313" key="3">
    <source>
        <dbReference type="Proteomes" id="UP000240418"/>
    </source>
</evidence>
<evidence type="ECO:0000313" key="2">
    <source>
        <dbReference type="EMBL" id="PSL21962.1"/>
    </source>
</evidence>
<dbReference type="Proteomes" id="UP000240418">
    <property type="component" value="Unassembled WGS sequence"/>
</dbReference>
<name>A0A2P8FJR3_9RHOB</name>
<organism evidence="2 3">
    <name type="scientific">Shimia abyssi</name>
    <dbReference type="NCBI Taxonomy" id="1662395"/>
    <lineage>
        <taxon>Bacteria</taxon>
        <taxon>Pseudomonadati</taxon>
        <taxon>Pseudomonadota</taxon>
        <taxon>Alphaproteobacteria</taxon>
        <taxon>Rhodobacterales</taxon>
        <taxon>Roseobacteraceae</taxon>
    </lineage>
</organism>
<sequence length="189" mass="21157">MAALRRLRWAETPCRIKTAETDADARLDEVMENLGRQELSALDRCRHLWELKQAWEEIHPQTAHGKASSQKGRKAGSGRRNLTTQNEVFGFAKANAEALGLSRRTMRRTVAIWEGLAPDMREHLLSTSQARKQAELKALSFLSLKQQLAVLKLILTNEDVRNVAGALLALDRGTLPSRLKSDCARCTNS</sequence>
<proteinExistence type="predicted"/>